<dbReference type="RefSeq" id="WP_149545053.1">
    <property type="nucleotide sequence ID" value="NZ_VTPS01000007.1"/>
</dbReference>
<comment type="caution">
    <text evidence="1">The sequence shown here is derived from an EMBL/GenBank/DDBJ whole genome shotgun (WGS) entry which is preliminary data.</text>
</comment>
<keyword evidence="2" id="KW-1185">Reference proteome</keyword>
<dbReference type="InterPro" id="IPR010843">
    <property type="entry name" value="Uncharacterised_AroM"/>
</dbReference>
<protein>
    <submittedName>
        <fullName evidence="1">AroM family protein</fullName>
    </submittedName>
</protein>
<name>A0A5D8QCB8_9THEO</name>
<sequence length="220" mass="23801">MNKRIGAVTIGQSPRTDIISEIKCILGDIEIIERGALDDLSRGEIEKLTPVKGVGKMLVSRLRDGTEVKLSEDKILGLMQQKIDELNGLGVDAILLLCTGEFPHFDSHALLIKPGDVIKGIVDSLDRSVCLGVMVPDKGQIEMTLNKWSGFDNIVIAAASPYGVFDGIVKAAGKLNLCDIIVMDCMGYNLQMKEAVKKQSGRPVILSRTTVARVAAEILN</sequence>
<dbReference type="NCBIfam" id="NF007788">
    <property type="entry name" value="PRK10481.1"/>
    <property type="match status" value="1"/>
</dbReference>
<proteinExistence type="predicted"/>
<accession>A0A5D8QCB8</accession>
<dbReference type="EMBL" id="VTPS01000007">
    <property type="protein sequence ID" value="TZE82290.1"/>
    <property type="molecule type" value="Genomic_DNA"/>
</dbReference>
<gene>
    <name evidence="1" type="ORF">FWJ32_05945</name>
</gene>
<organism evidence="1 2">
    <name type="scientific">Calorimonas adulescens</name>
    <dbReference type="NCBI Taxonomy" id="2606906"/>
    <lineage>
        <taxon>Bacteria</taxon>
        <taxon>Bacillati</taxon>
        <taxon>Bacillota</taxon>
        <taxon>Clostridia</taxon>
        <taxon>Thermoanaerobacterales</taxon>
        <taxon>Thermoanaerobacteraceae</taxon>
        <taxon>Calorimonas</taxon>
    </lineage>
</organism>
<dbReference type="Proteomes" id="UP000322976">
    <property type="component" value="Unassembled WGS sequence"/>
</dbReference>
<dbReference type="Pfam" id="PF07302">
    <property type="entry name" value="AroM"/>
    <property type="match status" value="1"/>
</dbReference>
<evidence type="ECO:0000313" key="2">
    <source>
        <dbReference type="Proteomes" id="UP000322976"/>
    </source>
</evidence>
<evidence type="ECO:0000313" key="1">
    <source>
        <dbReference type="EMBL" id="TZE82290.1"/>
    </source>
</evidence>
<reference evidence="1 2" key="1">
    <citation type="submission" date="2019-08" db="EMBL/GenBank/DDBJ databases">
        <title>Calorimonas adulescens gen. nov., sp. nov., an anaerobic thermophilic bacterium from Sakhalin hot spring.</title>
        <authorList>
            <person name="Khomyakova M.A."/>
            <person name="Merkel A.Y."/>
            <person name="Novikov A."/>
            <person name="Bonch-Osmolovskaya E.A."/>
            <person name="Slobodkin A.I."/>
        </authorList>
    </citation>
    <scope>NUCLEOTIDE SEQUENCE [LARGE SCALE GENOMIC DNA]</scope>
    <source>
        <strain evidence="1 2">A05MB</strain>
    </source>
</reference>
<dbReference type="AlphaFoldDB" id="A0A5D8QCB8"/>